<dbReference type="PANTHER" id="PTHR15092:SF22">
    <property type="entry name" value="POLY(A)-SPECIFIC RIBONUCLEASE PNLDC1"/>
    <property type="match status" value="1"/>
</dbReference>
<accession>A0AA39FSG7</accession>
<comment type="similarity">
    <text evidence="1">Belongs to the CAF1 family.</text>
</comment>
<evidence type="ECO:0000256" key="1">
    <source>
        <dbReference type="ARBA" id="ARBA00008372"/>
    </source>
</evidence>
<dbReference type="AlphaFoldDB" id="A0AA39FSG7"/>
<keyword evidence="4" id="KW-1185">Reference proteome</keyword>
<evidence type="ECO:0000256" key="2">
    <source>
        <dbReference type="SAM" id="Phobius"/>
    </source>
</evidence>
<proteinExistence type="inferred from homology"/>
<dbReference type="GO" id="GO:0005634">
    <property type="term" value="C:nucleus"/>
    <property type="evidence" value="ECO:0007669"/>
    <property type="project" value="TreeGrafter"/>
</dbReference>
<reference evidence="3" key="2">
    <citation type="submission" date="2023-03" db="EMBL/GenBank/DDBJ databases">
        <authorList>
            <person name="Inwood S.N."/>
            <person name="Skelly J.G."/>
            <person name="Guhlin J."/>
            <person name="Harrop T.W.R."/>
            <person name="Goldson S.G."/>
            <person name="Dearden P.K."/>
        </authorList>
    </citation>
    <scope>NUCLEOTIDE SEQUENCE</scope>
    <source>
        <strain evidence="3">Lincoln</strain>
        <tissue evidence="3">Whole body</tissue>
    </source>
</reference>
<feature type="transmembrane region" description="Helical" evidence="2">
    <location>
        <begin position="512"/>
        <end position="532"/>
    </location>
</feature>
<comment type="caution">
    <text evidence="3">The sequence shown here is derived from an EMBL/GenBank/DDBJ whole genome shotgun (WGS) entry which is preliminary data.</text>
</comment>
<dbReference type="Pfam" id="PF04857">
    <property type="entry name" value="CAF1"/>
    <property type="match status" value="1"/>
</dbReference>
<dbReference type="InterPro" id="IPR006941">
    <property type="entry name" value="RNase_CAF1"/>
</dbReference>
<sequence>MNSIVNSNFKQFYPKVENALKKASFIAIDAEFSGIKKSNVADLSLFDSMPERYGKLRDHINPFIAIQIGLTAFKYIRDENKYIAEPFSFYLLPRPLPFDERQFSWQVGAIEFLTRHNFKFDKLNYEGISYLNEQEEFRLRKSLKDDYISINQETFDNIEDEEKFSQTIDKVAKWLENSDASEKGLEIHCDNVIQQYCLQKQLRNCFKKVWTEPKENSIVVIKVSPETKEILKEQDDNSLDKEIIDYYLGFTKVFKLLMTLKKPIMGHNILLDLMFIYKQFYKPLPNKYSDFKSEINRIFPSVYDTKFISYELKKVLNSDHWKSNILSELYTFFTRGCGQPLCISSPKIEFENDIITEKFHDAGWDSYCSGFCFIKCAYVHAIEKRKSSTNVVFAELTNTEIFYGVKEYINCVNIIRADLSYIRLDGEDPSSTRPPWLSIKTKSSIPLDIGDLFEVLSSFRPVAIKPYSKESVLVAATSYRNTKAIMKYLSRNNDYQVVVYNPMRKLLVRKSIIWSGLIVSGGLLTWFLRVSLTNSPS</sequence>
<keyword evidence="2" id="KW-1133">Transmembrane helix</keyword>
<dbReference type="PANTHER" id="PTHR15092">
    <property type="entry name" value="POLY A -SPECIFIC RIBONUCLEASE/TARGET OF EGR1, MEMBER 1"/>
    <property type="match status" value="1"/>
</dbReference>
<dbReference type="GO" id="GO:1990431">
    <property type="term" value="P:priRNA 3'-end processing"/>
    <property type="evidence" value="ECO:0007669"/>
    <property type="project" value="TreeGrafter"/>
</dbReference>
<dbReference type="InterPro" id="IPR036397">
    <property type="entry name" value="RNaseH_sf"/>
</dbReference>
<dbReference type="Proteomes" id="UP001168972">
    <property type="component" value="Unassembled WGS sequence"/>
</dbReference>
<dbReference type="Gene3D" id="3.30.420.10">
    <property type="entry name" value="Ribonuclease H-like superfamily/Ribonuclease H"/>
    <property type="match status" value="2"/>
</dbReference>
<dbReference type="SUPFAM" id="SSF53098">
    <property type="entry name" value="Ribonuclease H-like"/>
    <property type="match status" value="1"/>
</dbReference>
<dbReference type="GO" id="GO:0005783">
    <property type="term" value="C:endoplasmic reticulum"/>
    <property type="evidence" value="ECO:0007669"/>
    <property type="project" value="TreeGrafter"/>
</dbReference>
<evidence type="ECO:0000313" key="3">
    <source>
        <dbReference type="EMBL" id="KAK0174808.1"/>
    </source>
</evidence>
<dbReference type="GO" id="GO:1990432">
    <property type="term" value="P:siRNA 3'-end processing"/>
    <property type="evidence" value="ECO:0007669"/>
    <property type="project" value="TreeGrafter"/>
</dbReference>
<protein>
    <submittedName>
        <fullName evidence="3">Uncharacterized protein</fullName>
    </submittedName>
</protein>
<dbReference type="InterPro" id="IPR012337">
    <property type="entry name" value="RNaseH-like_sf"/>
</dbReference>
<keyword evidence="2" id="KW-0812">Transmembrane</keyword>
<reference evidence="3" key="1">
    <citation type="journal article" date="2023" name="bioRxiv">
        <title>Scaffold-level genome assemblies of two parasitoid biocontrol wasps reveal the parthenogenesis mechanism and an associated novel virus.</title>
        <authorList>
            <person name="Inwood S."/>
            <person name="Skelly J."/>
            <person name="Guhlin J."/>
            <person name="Harrop T."/>
            <person name="Goldson S."/>
            <person name="Dearden P."/>
        </authorList>
    </citation>
    <scope>NUCLEOTIDE SEQUENCE</scope>
    <source>
        <strain evidence="3">Lincoln</strain>
        <tissue evidence="3">Whole body</tissue>
    </source>
</reference>
<dbReference type="InterPro" id="IPR051181">
    <property type="entry name" value="CAF1_poly(A)_ribonucleases"/>
</dbReference>
<dbReference type="GO" id="GO:0000175">
    <property type="term" value="F:3'-5'-RNA exonuclease activity"/>
    <property type="evidence" value="ECO:0007669"/>
    <property type="project" value="TreeGrafter"/>
</dbReference>
<gene>
    <name evidence="3" type="ORF">PV327_010536</name>
</gene>
<keyword evidence="2" id="KW-0472">Membrane</keyword>
<dbReference type="EMBL" id="JAQQBR010000006">
    <property type="protein sequence ID" value="KAK0174808.1"/>
    <property type="molecule type" value="Genomic_DNA"/>
</dbReference>
<dbReference type="GO" id="GO:0000289">
    <property type="term" value="P:nuclear-transcribed mRNA poly(A) tail shortening"/>
    <property type="evidence" value="ECO:0007669"/>
    <property type="project" value="TreeGrafter"/>
</dbReference>
<dbReference type="GO" id="GO:0003723">
    <property type="term" value="F:RNA binding"/>
    <property type="evidence" value="ECO:0007669"/>
    <property type="project" value="TreeGrafter"/>
</dbReference>
<evidence type="ECO:0000313" key="4">
    <source>
        <dbReference type="Proteomes" id="UP001168972"/>
    </source>
</evidence>
<name>A0AA39FSG7_MICHY</name>
<organism evidence="3 4">
    <name type="scientific">Microctonus hyperodae</name>
    <name type="common">Parasitoid wasp</name>
    <dbReference type="NCBI Taxonomy" id="165561"/>
    <lineage>
        <taxon>Eukaryota</taxon>
        <taxon>Metazoa</taxon>
        <taxon>Ecdysozoa</taxon>
        <taxon>Arthropoda</taxon>
        <taxon>Hexapoda</taxon>
        <taxon>Insecta</taxon>
        <taxon>Pterygota</taxon>
        <taxon>Neoptera</taxon>
        <taxon>Endopterygota</taxon>
        <taxon>Hymenoptera</taxon>
        <taxon>Apocrita</taxon>
        <taxon>Ichneumonoidea</taxon>
        <taxon>Braconidae</taxon>
        <taxon>Euphorinae</taxon>
        <taxon>Microctonus</taxon>
    </lineage>
</organism>